<evidence type="ECO:0000256" key="1">
    <source>
        <dbReference type="SAM" id="MobiDB-lite"/>
    </source>
</evidence>
<dbReference type="AlphaFoldDB" id="A0A9J5ZS05"/>
<name>A0A9J5ZS05_SOLCO</name>
<evidence type="ECO:0000313" key="4">
    <source>
        <dbReference type="Proteomes" id="UP000824120"/>
    </source>
</evidence>
<feature type="region of interest" description="Disordered" evidence="1">
    <location>
        <begin position="1"/>
        <end position="20"/>
    </location>
</feature>
<accession>A0A9J5ZS05</accession>
<keyword evidence="2" id="KW-0472">Membrane</keyword>
<feature type="transmembrane region" description="Helical" evidence="2">
    <location>
        <begin position="63"/>
        <end position="92"/>
    </location>
</feature>
<gene>
    <name evidence="3" type="ORF">H5410_014853</name>
</gene>
<proteinExistence type="predicted"/>
<keyword evidence="4" id="KW-1185">Reference proteome</keyword>
<dbReference type="EMBL" id="JACXVP010000003">
    <property type="protein sequence ID" value="KAG5615029.1"/>
    <property type="molecule type" value="Genomic_DNA"/>
</dbReference>
<keyword evidence="2" id="KW-1133">Transmembrane helix</keyword>
<reference evidence="3 4" key="1">
    <citation type="submission" date="2020-09" db="EMBL/GenBank/DDBJ databases">
        <title>De no assembly of potato wild relative species, Solanum commersonii.</title>
        <authorList>
            <person name="Cho K."/>
        </authorList>
    </citation>
    <scope>NUCLEOTIDE SEQUENCE [LARGE SCALE GENOMIC DNA]</scope>
    <source>
        <strain evidence="3">LZ3.2</strain>
        <tissue evidence="3">Leaf</tissue>
    </source>
</reference>
<sequence length="96" mass="10824">MPKLSHEGSLDEPCNFGRSPFASRNYSAIHRLPLFYRLLGFFPQGWHIGPLGGQNSHLVTRQVLLAIINLAFLHFCCLFCSFLPACVLAFLLNPYT</sequence>
<comment type="caution">
    <text evidence="3">The sequence shown here is derived from an EMBL/GenBank/DDBJ whole genome shotgun (WGS) entry which is preliminary data.</text>
</comment>
<evidence type="ECO:0000256" key="2">
    <source>
        <dbReference type="SAM" id="Phobius"/>
    </source>
</evidence>
<organism evidence="3 4">
    <name type="scientific">Solanum commersonii</name>
    <name type="common">Commerson's wild potato</name>
    <name type="synonym">Commerson's nightshade</name>
    <dbReference type="NCBI Taxonomy" id="4109"/>
    <lineage>
        <taxon>Eukaryota</taxon>
        <taxon>Viridiplantae</taxon>
        <taxon>Streptophyta</taxon>
        <taxon>Embryophyta</taxon>
        <taxon>Tracheophyta</taxon>
        <taxon>Spermatophyta</taxon>
        <taxon>Magnoliopsida</taxon>
        <taxon>eudicotyledons</taxon>
        <taxon>Gunneridae</taxon>
        <taxon>Pentapetalae</taxon>
        <taxon>asterids</taxon>
        <taxon>lamiids</taxon>
        <taxon>Solanales</taxon>
        <taxon>Solanaceae</taxon>
        <taxon>Solanoideae</taxon>
        <taxon>Solaneae</taxon>
        <taxon>Solanum</taxon>
    </lineage>
</organism>
<dbReference type="Proteomes" id="UP000824120">
    <property type="component" value="Chromosome 3"/>
</dbReference>
<keyword evidence="2" id="KW-0812">Transmembrane</keyword>
<protein>
    <submittedName>
        <fullName evidence="3">Uncharacterized protein</fullName>
    </submittedName>
</protein>
<evidence type="ECO:0000313" key="3">
    <source>
        <dbReference type="EMBL" id="KAG5615029.1"/>
    </source>
</evidence>